<keyword evidence="1" id="KW-0596">Phosphopantetheine</keyword>
<organism evidence="4 5">
    <name type="scientific">Lysobacter brunescens</name>
    <dbReference type="NCBI Taxonomy" id="262323"/>
    <lineage>
        <taxon>Bacteria</taxon>
        <taxon>Pseudomonadati</taxon>
        <taxon>Pseudomonadota</taxon>
        <taxon>Gammaproteobacteria</taxon>
        <taxon>Lysobacterales</taxon>
        <taxon>Lysobacteraceae</taxon>
        <taxon>Lysobacter</taxon>
    </lineage>
</organism>
<evidence type="ECO:0000256" key="2">
    <source>
        <dbReference type="ARBA" id="ARBA00022553"/>
    </source>
</evidence>
<proteinExistence type="predicted"/>
<accession>A0ABW2YGN3</accession>
<comment type="caution">
    <text evidence="4">The sequence shown here is derived from an EMBL/GenBank/DDBJ whole genome shotgun (WGS) entry which is preliminary data.</text>
</comment>
<dbReference type="Gene3D" id="1.10.1200.10">
    <property type="entry name" value="ACP-like"/>
    <property type="match status" value="1"/>
</dbReference>
<dbReference type="InterPro" id="IPR036736">
    <property type="entry name" value="ACP-like_sf"/>
</dbReference>
<keyword evidence="5" id="KW-1185">Reference proteome</keyword>
<evidence type="ECO:0000256" key="1">
    <source>
        <dbReference type="ARBA" id="ARBA00022450"/>
    </source>
</evidence>
<dbReference type="RefSeq" id="WP_386826597.1">
    <property type="nucleotide sequence ID" value="NZ_JBHTIF010000008.1"/>
</dbReference>
<dbReference type="InterPro" id="IPR020806">
    <property type="entry name" value="PKS_PP-bd"/>
</dbReference>
<dbReference type="PROSITE" id="PS00012">
    <property type="entry name" value="PHOSPHOPANTETHEINE"/>
    <property type="match status" value="1"/>
</dbReference>
<feature type="domain" description="Carrier" evidence="3">
    <location>
        <begin position="1"/>
        <end position="67"/>
    </location>
</feature>
<dbReference type="Pfam" id="PF00550">
    <property type="entry name" value="PP-binding"/>
    <property type="match status" value="1"/>
</dbReference>
<protein>
    <submittedName>
        <fullName evidence="4">Phosphopantetheine-binding protein</fullName>
    </submittedName>
</protein>
<dbReference type="InterPro" id="IPR009081">
    <property type="entry name" value="PP-bd_ACP"/>
</dbReference>
<dbReference type="PANTHER" id="PTHR45527">
    <property type="entry name" value="NONRIBOSOMAL PEPTIDE SYNTHETASE"/>
    <property type="match status" value="1"/>
</dbReference>
<gene>
    <name evidence="4" type="ORF">ACFQ0E_19055</name>
</gene>
<dbReference type="EMBL" id="JBHTIF010000008">
    <property type="protein sequence ID" value="MFD0727697.1"/>
    <property type="molecule type" value="Genomic_DNA"/>
</dbReference>
<reference evidence="5" key="1">
    <citation type="journal article" date="2019" name="Int. J. Syst. Evol. Microbiol.">
        <title>The Global Catalogue of Microorganisms (GCM) 10K type strain sequencing project: providing services to taxonomists for standard genome sequencing and annotation.</title>
        <authorList>
            <consortium name="The Broad Institute Genomics Platform"/>
            <consortium name="The Broad Institute Genome Sequencing Center for Infectious Disease"/>
            <person name="Wu L."/>
            <person name="Ma J."/>
        </authorList>
    </citation>
    <scope>NUCLEOTIDE SEQUENCE [LARGE SCALE GENOMIC DNA]</scope>
    <source>
        <strain evidence="5">CCUG 55585</strain>
    </source>
</reference>
<evidence type="ECO:0000259" key="3">
    <source>
        <dbReference type="PROSITE" id="PS50075"/>
    </source>
</evidence>
<feature type="non-terminal residue" evidence="4">
    <location>
        <position position="1"/>
    </location>
</feature>
<sequence>LARIWCELLGLPSVGATANFFQLGGHSLLATRMVSMVGTRLGVRLPIKVVFDYPTIRDLGDWLEVGLMANASDAAATTTAADEALI</sequence>
<dbReference type="SUPFAM" id="SSF47336">
    <property type="entry name" value="ACP-like"/>
    <property type="match status" value="1"/>
</dbReference>
<dbReference type="PANTHER" id="PTHR45527:SF1">
    <property type="entry name" value="FATTY ACID SYNTHASE"/>
    <property type="match status" value="1"/>
</dbReference>
<dbReference type="SMART" id="SM00823">
    <property type="entry name" value="PKS_PP"/>
    <property type="match status" value="1"/>
</dbReference>
<evidence type="ECO:0000313" key="5">
    <source>
        <dbReference type="Proteomes" id="UP001597110"/>
    </source>
</evidence>
<dbReference type="PROSITE" id="PS50075">
    <property type="entry name" value="CARRIER"/>
    <property type="match status" value="1"/>
</dbReference>
<evidence type="ECO:0000313" key="4">
    <source>
        <dbReference type="EMBL" id="MFD0727697.1"/>
    </source>
</evidence>
<dbReference type="InterPro" id="IPR006162">
    <property type="entry name" value="Ppantetheine_attach_site"/>
</dbReference>
<keyword evidence="2" id="KW-0597">Phosphoprotein</keyword>
<name>A0ABW2YGN3_9GAMM</name>
<dbReference type="Proteomes" id="UP001597110">
    <property type="component" value="Unassembled WGS sequence"/>
</dbReference>